<sequence>MILRINKISVLRVSAFILPLILFGLMLIPWPINLINAAMVFDAPVNGFLDGLTRWVIAMSLVGYPLVYSLATFLSFKAMKNKRKPVIVLSLSCISLLSAHSIFMIYMAFDIL</sequence>
<gene>
    <name evidence="2" type="ORF">A7985_07355</name>
</gene>
<organism evidence="2 3">
    <name type="scientific">Pseudoalteromonas luteoviolacea</name>
    <dbReference type="NCBI Taxonomy" id="43657"/>
    <lineage>
        <taxon>Bacteria</taxon>
        <taxon>Pseudomonadati</taxon>
        <taxon>Pseudomonadota</taxon>
        <taxon>Gammaproteobacteria</taxon>
        <taxon>Alteromonadales</taxon>
        <taxon>Pseudoalteromonadaceae</taxon>
        <taxon>Pseudoalteromonas</taxon>
    </lineage>
</organism>
<comment type="caution">
    <text evidence="2">The sequence shown here is derived from an EMBL/GenBank/DDBJ whole genome shotgun (WGS) entry which is preliminary data.</text>
</comment>
<evidence type="ECO:0000313" key="3">
    <source>
        <dbReference type="Proteomes" id="UP000093366"/>
    </source>
</evidence>
<reference evidence="3" key="1">
    <citation type="submission" date="2016-07" db="EMBL/GenBank/DDBJ databases">
        <authorList>
            <person name="Florea S."/>
            <person name="Webb J.S."/>
            <person name="Jaromczyk J."/>
            <person name="Schardl C.L."/>
        </authorList>
    </citation>
    <scope>NUCLEOTIDE SEQUENCE [LARGE SCALE GENOMIC DNA]</scope>
    <source>
        <strain evidence="3">IPB1</strain>
    </source>
</reference>
<feature type="transmembrane region" description="Helical" evidence="1">
    <location>
        <begin position="12"/>
        <end position="32"/>
    </location>
</feature>
<dbReference type="OrthoDB" id="9758297at2"/>
<feature type="transmembrane region" description="Helical" evidence="1">
    <location>
        <begin position="86"/>
        <end position="109"/>
    </location>
</feature>
<keyword evidence="1" id="KW-0472">Membrane</keyword>
<feature type="transmembrane region" description="Helical" evidence="1">
    <location>
        <begin position="52"/>
        <end position="74"/>
    </location>
</feature>
<name>A0A1C0TWP5_9GAMM</name>
<keyword evidence="1" id="KW-1133">Transmembrane helix</keyword>
<accession>A0A1C0TWP5</accession>
<proteinExistence type="predicted"/>
<dbReference type="Proteomes" id="UP000093366">
    <property type="component" value="Unassembled WGS sequence"/>
</dbReference>
<dbReference type="EMBL" id="MAUJ01000001">
    <property type="protein sequence ID" value="OCQ23748.1"/>
    <property type="molecule type" value="Genomic_DNA"/>
</dbReference>
<keyword evidence="1" id="KW-0812">Transmembrane</keyword>
<evidence type="ECO:0000313" key="2">
    <source>
        <dbReference type="EMBL" id="OCQ23748.1"/>
    </source>
</evidence>
<dbReference type="RefSeq" id="WP_065789761.1">
    <property type="nucleotide sequence ID" value="NZ_MAUJ01000001.1"/>
</dbReference>
<evidence type="ECO:0000256" key="1">
    <source>
        <dbReference type="SAM" id="Phobius"/>
    </source>
</evidence>
<dbReference type="AlphaFoldDB" id="A0A1C0TWP5"/>
<protein>
    <submittedName>
        <fullName evidence="2">Uncharacterized protein</fullName>
    </submittedName>
</protein>